<protein>
    <submittedName>
        <fullName evidence="2">Uncharacterized protein</fullName>
    </submittedName>
</protein>
<keyword evidence="1" id="KW-1133">Transmembrane helix</keyword>
<organism evidence="2 3">
    <name type="scientific">Paenibacillus selenitireducens</name>
    <dbReference type="NCBI Taxonomy" id="1324314"/>
    <lineage>
        <taxon>Bacteria</taxon>
        <taxon>Bacillati</taxon>
        <taxon>Bacillota</taxon>
        <taxon>Bacilli</taxon>
        <taxon>Bacillales</taxon>
        <taxon>Paenibacillaceae</taxon>
        <taxon>Paenibacillus</taxon>
    </lineage>
</organism>
<dbReference type="OrthoDB" id="2621189at2"/>
<evidence type="ECO:0000256" key="1">
    <source>
        <dbReference type="SAM" id="Phobius"/>
    </source>
</evidence>
<name>A0A1T2XMV2_9BACL</name>
<sequence length="113" mass="12858">MTNISKKMMSIGMTIILLLSVFIPVAHVENASAPIGSNSLLLQGEQKDGFTTVQRIPKIKQLFVPQIIPSMVEWMRDVRQGDFYLSVVIILTFFVVLLKMKLLRPLKYTSNYL</sequence>
<dbReference type="Proteomes" id="UP000190188">
    <property type="component" value="Unassembled WGS sequence"/>
</dbReference>
<keyword evidence="1" id="KW-0812">Transmembrane</keyword>
<feature type="transmembrane region" description="Helical" evidence="1">
    <location>
        <begin position="83"/>
        <end position="100"/>
    </location>
</feature>
<comment type="caution">
    <text evidence="2">The sequence shown here is derived from an EMBL/GenBank/DDBJ whole genome shotgun (WGS) entry which is preliminary data.</text>
</comment>
<proteinExistence type="predicted"/>
<keyword evidence="1" id="KW-0472">Membrane</keyword>
<reference evidence="2 3" key="1">
    <citation type="submission" date="2017-01" db="EMBL/GenBank/DDBJ databases">
        <title>Genome analysis of Paenibacillus selenitrireducens ES3-24.</title>
        <authorList>
            <person name="Xu D."/>
            <person name="Yao R."/>
            <person name="Zheng S."/>
        </authorList>
    </citation>
    <scope>NUCLEOTIDE SEQUENCE [LARGE SCALE GENOMIC DNA]</scope>
    <source>
        <strain evidence="2 3">ES3-24</strain>
    </source>
</reference>
<keyword evidence="3" id="KW-1185">Reference proteome</keyword>
<evidence type="ECO:0000313" key="3">
    <source>
        <dbReference type="Proteomes" id="UP000190188"/>
    </source>
</evidence>
<accession>A0A1T2XMV2</accession>
<gene>
    <name evidence="2" type="ORF">BVG16_02030</name>
</gene>
<dbReference type="RefSeq" id="WP_078496861.1">
    <property type="nucleotide sequence ID" value="NZ_MSZX01000001.1"/>
</dbReference>
<evidence type="ECO:0000313" key="2">
    <source>
        <dbReference type="EMBL" id="OPA81135.1"/>
    </source>
</evidence>
<dbReference type="AlphaFoldDB" id="A0A1T2XMV2"/>
<dbReference type="EMBL" id="MSZX01000001">
    <property type="protein sequence ID" value="OPA81135.1"/>
    <property type="molecule type" value="Genomic_DNA"/>
</dbReference>